<feature type="active site" description="Nucleophile" evidence="9">
    <location>
        <position position="279"/>
    </location>
</feature>
<name>A0A1V9FZF8_9BACT</name>
<evidence type="ECO:0000313" key="12">
    <source>
        <dbReference type="EMBL" id="OQP63733.1"/>
    </source>
</evidence>
<evidence type="ECO:0000256" key="3">
    <source>
        <dbReference type="ARBA" id="ARBA00022651"/>
    </source>
</evidence>
<dbReference type="EMBL" id="LVYD01000044">
    <property type="protein sequence ID" value="OQP63733.1"/>
    <property type="molecule type" value="Genomic_DNA"/>
</dbReference>
<dbReference type="InterPro" id="IPR044846">
    <property type="entry name" value="GH10"/>
</dbReference>
<dbReference type="InterPro" id="IPR001000">
    <property type="entry name" value="GH10_dom"/>
</dbReference>
<keyword evidence="13" id="KW-1185">Reference proteome</keyword>
<reference evidence="12 13" key="1">
    <citation type="submission" date="2016-03" db="EMBL/GenBank/DDBJ databases">
        <title>Niastella vici sp. nov., isolated from farmland soil.</title>
        <authorList>
            <person name="Chen L."/>
            <person name="Wang D."/>
            <person name="Yang S."/>
            <person name="Wang G."/>
        </authorList>
    </citation>
    <scope>NUCLEOTIDE SEQUENCE [LARGE SCALE GENOMIC DNA]</scope>
    <source>
        <strain evidence="12 13">DJ57</strain>
    </source>
</reference>
<dbReference type="InterPro" id="IPR017853">
    <property type="entry name" value="GH"/>
</dbReference>
<dbReference type="AlphaFoldDB" id="A0A1V9FZF8"/>
<dbReference type="STRING" id="1703345.A3860_22600"/>
<keyword evidence="3" id="KW-0858">Xylan degradation</keyword>
<dbReference type="PRINTS" id="PR00134">
    <property type="entry name" value="GLHYDRLASE10"/>
</dbReference>
<proteinExistence type="inferred from homology"/>
<comment type="caution">
    <text evidence="12">The sequence shown here is derived from an EMBL/GenBank/DDBJ whole genome shotgun (WGS) entry which is preliminary data.</text>
</comment>
<dbReference type="InterPro" id="IPR031158">
    <property type="entry name" value="GH10_AS"/>
</dbReference>
<evidence type="ECO:0000313" key="13">
    <source>
        <dbReference type="Proteomes" id="UP000192796"/>
    </source>
</evidence>
<dbReference type="SUPFAM" id="SSF51445">
    <property type="entry name" value="(Trans)glycosidases"/>
    <property type="match status" value="1"/>
</dbReference>
<evidence type="ECO:0000256" key="4">
    <source>
        <dbReference type="ARBA" id="ARBA00022729"/>
    </source>
</evidence>
<gene>
    <name evidence="12" type="ORF">A3860_22600</name>
</gene>
<keyword evidence="5 10" id="KW-0378">Hydrolase</keyword>
<evidence type="ECO:0000256" key="7">
    <source>
        <dbReference type="ARBA" id="ARBA00023295"/>
    </source>
</evidence>
<dbReference type="GO" id="GO:0031176">
    <property type="term" value="F:endo-1,4-beta-xylanase activity"/>
    <property type="evidence" value="ECO:0007669"/>
    <property type="project" value="UniProtKB-EC"/>
</dbReference>
<evidence type="ECO:0000259" key="11">
    <source>
        <dbReference type="PROSITE" id="PS51760"/>
    </source>
</evidence>
<organism evidence="12 13">
    <name type="scientific">Niastella vici</name>
    <dbReference type="NCBI Taxonomy" id="1703345"/>
    <lineage>
        <taxon>Bacteria</taxon>
        <taxon>Pseudomonadati</taxon>
        <taxon>Bacteroidota</taxon>
        <taxon>Chitinophagia</taxon>
        <taxon>Chitinophagales</taxon>
        <taxon>Chitinophagaceae</taxon>
        <taxon>Niastella</taxon>
    </lineage>
</organism>
<dbReference type="EC" id="3.2.1.8" evidence="10"/>
<comment type="catalytic activity">
    <reaction evidence="1 10">
        <text>Endohydrolysis of (1-&gt;4)-beta-D-xylosidic linkages in xylans.</text>
        <dbReference type="EC" id="3.2.1.8"/>
    </reaction>
</comment>
<keyword evidence="7 10" id="KW-0326">Glycosidase</keyword>
<evidence type="ECO:0000256" key="2">
    <source>
        <dbReference type="ARBA" id="ARBA00007495"/>
    </source>
</evidence>
<accession>A0A1V9FZF8</accession>
<keyword evidence="8 10" id="KW-0624">Polysaccharide degradation</keyword>
<keyword evidence="6 10" id="KW-0119">Carbohydrate metabolism</keyword>
<dbReference type="PROSITE" id="PS00591">
    <property type="entry name" value="GH10_1"/>
    <property type="match status" value="1"/>
</dbReference>
<evidence type="ECO:0000256" key="6">
    <source>
        <dbReference type="ARBA" id="ARBA00023277"/>
    </source>
</evidence>
<dbReference type="PROSITE" id="PS51760">
    <property type="entry name" value="GH10_2"/>
    <property type="match status" value="1"/>
</dbReference>
<dbReference type="Pfam" id="PF00331">
    <property type="entry name" value="Glyco_hydro_10"/>
    <property type="match status" value="1"/>
</dbReference>
<evidence type="ECO:0000256" key="10">
    <source>
        <dbReference type="RuleBase" id="RU361174"/>
    </source>
</evidence>
<evidence type="ECO:0000256" key="9">
    <source>
        <dbReference type="PROSITE-ProRule" id="PRU10061"/>
    </source>
</evidence>
<dbReference type="Proteomes" id="UP000192796">
    <property type="component" value="Unassembled WGS sequence"/>
</dbReference>
<dbReference type="GO" id="GO:0045493">
    <property type="term" value="P:xylan catabolic process"/>
    <property type="evidence" value="ECO:0007669"/>
    <property type="project" value="UniProtKB-KW"/>
</dbReference>
<evidence type="ECO:0000256" key="8">
    <source>
        <dbReference type="ARBA" id="ARBA00023326"/>
    </source>
</evidence>
<feature type="domain" description="GH10" evidence="11">
    <location>
        <begin position="42"/>
        <end position="365"/>
    </location>
</feature>
<comment type="similarity">
    <text evidence="2 10">Belongs to the glycosyl hydrolase 10 (cellulase F) family.</text>
</comment>
<protein>
    <recommendedName>
        <fullName evidence="10">Beta-xylanase</fullName>
        <ecNumber evidence="10">3.2.1.8</ecNumber>
    </recommendedName>
</protein>
<dbReference type="SMART" id="SM00633">
    <property type="entry name" value="Glyco_10"/>
    <property type="match status" value="1"/>
</dbReference>
<evidence type="ECO:0000256" key="1">
    <source>
        <dbReference type="ARBA" id="ARBA00000681"/>
    </source>
</evidence>
<dbReference type="PANTHER" id="PTHR31490">
    <property type="entry name" value="GLYCOSYL HYDROLASE"/>
    <property type="match status" value="1"/>
</dbReference>
<dbReference type="Gene3D" id="3.20.20.80">
    <property type="entry name" value="Glycosidases"/>
    <property type="match status" value="1"/>
</dbReference>
<dbReference type="PANTHER" id="PTHR31490:SF88">
    <property type="entry name" value="BETA-XYLANASE"/>
    <property type="match status" value="1"/>
</dbReference>
<evidence type="ECO:0000256" key="5">
    <source>
        <dbReference type="ARBA" id="ARBA00022801"/>
    </source>
</evidence>
<keyword evidence="4" id="KW-0732">Signal</keyword>
<sequence>MILAYINKIKSSYMKMYFKLAVCSTLMLACSKKEQAGTPEPGGTTPDTTGLYAHAGFPVGASININLLKNNATYSALVAKEFNSVTPENVMKMDAIQPTQGNFTFGEADYLVSFAKQHGMRVHGHALVWYQAVPGWVTNFTGDSSAWENMLKTHIQTEVAHFKGKVVSWDVVNEAIDEDGTLRKNLWLQHLGPDYIARSFQYAHQADPDALLFYNDYGHEYSSVKRAAIITLVTGMKNRGIPVDGFGMQMHTNTSVPDNAISAAITAVANTGLKVHISELDISLNPNNDQNMTYTAALASVQSQKYQALVKAYNALPAAQKFGITTWDVSDADSWIPPYYHRPDWPLPFDASYKRKAAWQGIVNGLK</sequence>